<dbReference type="PANTHER" id="PTHR21528">
    <property type="entry name" value="DEHYDRODOLICHYL DIPHOSPHATE SYNTHASE COMPLEX SUBUNIT NUS1"/>
    <property type="match status" value="1"/>
</dbReference>
<comment type="similarity">
    <text evidence="3">Belongs to the UPP synthase family.</text>
</comment>
<keyword evidence="6" id="KW-0460">Magnesium</keyword>
<evidence type="ECO:0000256" key="6">
    <source>
        <dbReference type="ARBA" id="ARBA00022842"/>
    </source>
</evidence>
<dbReference type="PANTHER" id="PTHR21528:SF0">
    <property type="entry name" value="DEHYDRODOLICHYL DIPHOSPHATE SYNTHASE COMPLEX SUBUNIT NUS1"/>
    <property type="match status" value="1"/>
</dbReference>
<dbReference type="Gramene" id="PNW69956">
    <property type="protein sequence ID" value="PNW69956"/>
    <property type="gene ID" value="CHLRE_17g699650v5"/>
</dbReference>
<comment type="pathway">
    <text evidence="2">Protein modification; protein glycosylation.</text>
</comment>
<comment type="catalytic activity">
    <reaction evidence="7">
        <text>n isopentenyl diphosphate + (2E,6E)-farnesyl diphosphate = a di-trans,poly-cis-polyprenyl diphosphate + n diphosphate</text>
        <dbReference type="Rhea" id="RHEA:53008"/>
        <dbReference type="Rhea" id="RHEA-COMP:19494"/>
        <dbReference type="ChEBI" id="CHEBI:33019"/>
        <dbReference type="ChEBI" id="CHEBI:128769"/>
        <dbReference type="ChEBI" id="CHEBI:136960"/>
        <dbReference type="ChEBI" id="CHEBI:175763"/>
        <dbReference type="EC" id="2.5.1.87"/>
    </reaction>
</comment>
<dbReference type="ExpressionAtlas" id="A0A2K3CNU5">
    <property type="expression patterns" value="baseline"/>
</dbReference>
<dbReference type="STRING" id="3055.A0A2K3CNU5"/>
<dbReference type="KEGG" id="cre:CHLRE_17g699650v5"/>
<dbReference type="Proteomes" id="UP000006906">
    <property type="component" value="Chromosome 17"/>
</dbReference>
<comment type="cofactor">
    <cofactor evidence="1">
        <name>Mg(2+)</name>
        <dbReference type="ChEBI" id="CHEBI:18420"/>
    </cofactor>
</comment>
<dbReference type="EMBL" id="CM008978">
    <property type="protein sequence ID" value="PNW69956.1"/>
    <property type="molecule type" value="Genomic_DNA"/>
</dbReference>
<accession>A0A2K3CNU5</accession>
<dbReference type="OrthoDB" id="537395at2759"/>
<feature type="region of interest" description="Disordered" evidence="8">
    <location>
        <begin position="115"/>
        <end position="146"/>
    </location>
</feature>
<organism evidence="9 10">
    <name type="scientific">Chlamydomonas reinhardtii</name>
    <name type="common">Chlamydomonas smithii</name>
    <dbReference type="NCBI Taxonomy" id="3055"/>
    <lineage>
        <taxon>Eukaryota</taxon>
        <taxon>Viridiplantae</taxon>
        <taxon>Chlorophyta</taxon>
        <taxon>core chlorophytes</taxon>
        <taxon>Chlorophyceae</taxon>
        <taxon>CS clade</taxon>
        <taxon>Chlamydomonadales</taxon>
        <taxon>Chlamydomonadaceae</taxon>
        <taxon>Chlamydomonas</taxon>
    </lineage>
</organism>
<dbReference type="GeneID" id="5717324"/>
<keyword evidence="5" id="KW-0808">Transferase</keyword>
<keyword evidence="10" id="KW-1185">Reference proteome</keyword>
<dbReference type="PaxDb" id="3055-EDP04887"/>
<evidence type="ECO:0000256" key="2">
    <source>
        <dbReference type="ARBA" id="ARBA00004922"/>
    </source>
</evidence>
<dbReference type="InParanoid" id="A0A2K3CNU5"/>
<evidence type="ECO:0000256" key="8">
    <source>
        <dbReference type="SAM" id="MobiDB-lite"/>
    </source>
</evidence>
<name>A0A2K3CNU5_CHLRE</name>
<dbReference type="EC" id="2.5.1.87" evidence="4"/>
<dbReference type="RefSeq" id="XP_042914350.1">
    <property type="nucleotide sequence ID" value="XM_043071891.1"/>
</dbReference>
<evidence type="ECO:0000313" key="10">
    <source>
        <dbReference type="Proteomes" id="UP000006906"/>
    </source>
</evidence>
<dbReference type="InterPro" id="IPR038887">
    <property type="entry name" value="Nus1/NgBR"/>
</dbReference>
<evidence type="ECO:0000256" key="4">
    <source>
        <dbReference type="ARBA" id="ARBA00012596"/>
    </source>
</evidence>
<dbReference type="GO" id="GO:0005789">
    <property type="term" value="C:endoplasmic reticulum membrane"/>
    <property type="evidence" value="ECO:0000318"/>
    <property type="project" value="GO_Central"/>
</dbReference>
<dbReference type="AlphaFoldDB" id="A0A2K3CNU5"/>
<dbReference type="GO" id="GO:1904423">
    <property type="term" value="C:dehydrodolichyl diphosphate synthase complex"/>
    <property type="evidence" value="ECO:0000318"/>
    <property type="project" value="GO_Central"/>
</dbReference>
<evidence type="ECO:0000313" key="9">
    <source>
        <dbReference type="EMBL" id="PNW69956.1"/>
    </source>
</evidence>
<reference evidence="9 10" key="1">
    <citation type="journal article" date="2007" name="Science">
        <title>The Chlamydomonas genome reveals the evolution of key animal and plant functions.</title>
        <authorList>
            <person name="Merchant S.S."/>
            <person name="Prochnik S.E."/>
            <person name="Vallon O."/>
            <person name="Harris E.H."/>
            <person name="Karpowicz S.J."/>
            <person name="Witman G.B."/>
            <person name="Terry A."/>
            <person name="Salamov A."/>
            <person name="Fritz-Laylin L.K."/>
            <person name="Marechal-Drouard L."/>
            <person name="Marshall W.F."/>
            <person name="Qu L.H."/>
            <person name="Nelson D.R."/>
            <person name="Sanderfoot A.A."/>
            <person name="Spalding M.H."/>
            <person name="Kapitonov V.V."/>
            <person name="Ren Q."/>
            <person name="Ferris P."/>
            <person name="Lindquist E."/>
            <person name="Shapiro H."/>
            <person name="Lucas S.M."/>
            <person name="Grimwood J."/>
            <person name="Schmutz J."/>
            <person name="Cardol P."/>
            <person name="Cerutti H."/>
            <person name="Chanfreau G."/>
            <person name="Chen C.L."/>
            <person name="Cognat V."/>
            <person name="Croft M.T."/>
            <person name="Dent R."/>
            <person name="Dutcher S."/>
            <person name="Fernandez E."/>
            <person name="Fukuzawa H."/>
            <person name="Gonzalez-Ballester D."/>
            <person name="Gonzalez-Halphen D."/>
            <person name="Hallmann A."/>
            <person name="Hanikenne M."/>
            <person name="Hippler M."/>
            <person name="Inwood W."/>
            <person name="Jabbari K."/>
            <person name="Kalanon M."/>
            <person name="Kuras R."/>
            <person name="Lefebvre P.A."/>
            <person name="Lemaire S.D."/>
            <person name="Lobanov A.V."/>
            <person name="Lohr M."/>
            <person name="Manuell A."/>
            <person name="Meier I."/>
            <person name="Mets L."/>
            <person name="Mittag M."/>
            <person name="Mittelmeier T."/>
            <person name="Moroney J.V."/>
            <person name="Moseley J."/>
            <person name="Napoli C."/>
            <person name="Nedelcu A.M."/>
            <person name="Niyogi K."/>
            <person name="Novoselov S.V."/>
            <person name="Paulsen I.T."/>
            <person name="Pazour G."/>
            <person name="Purton S."/>
            <person name="Ral J.P."/>
            <person name="Riano-Pachon D.M."/>
            <person name="Riekhof W."/>
            <person name="Rymarquis L."/>
            <person name="Schroda M."/>
            <person name="Stern D."/>
            <person name="Umen J."/>
            <person name="Willows R."/>
            <person name="Wilson N."/>
            <person name="Zimmer S.L."/>
            <person name="Allmer J."/>
            <person name="Balk J."/>
            <person name="Bisova K."/>
            <person name="Chen C.J."/>
            <person name="Elias M."/>
            <person name="Gendler K."/>
            <person name="Hauser C."/>
            <person name="Lamb M.R."/>
            <person name="Ledford H."/>
            <person name="Long J.C."/>
            <person name="Minagawa J."/>
            <person name="Page M.D."/>
            <person name="Pan J."/>
            <person name="Pootakham W."/>
            <person name="Roje S."/>
            <person name="Rose A."/>
            <person name="Stahlberg E."/>
            <person name="Terauchi A.M."/>
            <person name="Yang P."/>
            <person name="Ball S."/>
            <person name="Bowler C."/>
            <person name="Dieckmann C.L."/>
            <person name="Gladyshev V.N."/>
            <person name="Green P."/>
            <person name="Jorgensen R."/>
            <person name="Mayfield S."/>
            <person name="Mueller-Roeber B."/>
            <person name="Rajamani S."/>
            <person name="Sayre R.T."/>
            <person name="Brokstein P."/>
            <person name="Dubchak I."/>
            <person name="Goodstein D."/>
            <person name="Hornick L."/>
            <person name="Huang Y.W."/>
            <person name="Jhaveri J."/>
            <person name="Luo Y."/>
            <person name="Martinez D."/>
            <person name="Ngau W.C."/>
            <person name="Otillar B."/>
            <person name="Poliakov A."/>
            <person name="Porter A."/>
            <person name="Szajkowski L."/>
            <person name="Werner G."/>
            <person name="Zhou K."/>
            <person name="Grigoriev I.V."/>
            <person name="Rokhsar D.S."/>
            <person name="Grossman A.R."/>
        </authorList>
    </citation>
    <scope>NUCLEOTIDE SEQUENCE [LARGE SCALE GENOMIC DNA]</scope>
    <source>
        <strain evidence="10">CC-503</strain>
    </source>
</reference>
<evidence type="ECO:0000256" key="5">
    <source>
        <dbReference type="ARBA" id="ARBA00022679"/>
    </source>
</evidence>
<gene>
    <name evidence="9" type="ORF">CHLRE_17g699650v5</name>
</gene>
<evidence type="ECO:0000256" key="3">
    <source>
        <dbReference type="ARBA" id="ARBA00005432"/>
    </source>
</evidence>
<evidence type="ECO:0000256" key="7">
    <source>
        <dbReference type="ARBA" id="ARBA00047353"/>
    </source>
</evidence>
<evidence type="ECO:0000256" key="1">
    <source>
        <dbReference type="ARBA" id="ARBA00001946"/>
    </source>
</evidence>
<protein>
    <recommendedName>
        <fullName evidence="4">ditrans,polycis-polyprenyl diphosphate synthase [(2E,6E)-farnesyldiphosphate specific]</fullName>
        <ecNumber evidence="4">2.5.1.87</ecNumber>
    </recommendedName>
</protein>
<sequence length="284" mass="28835">MEDLTVPSFGPAAPLRCSEGLCTCGGLRGPRAPRSVAVIDRDATVREAGAPSNSCSQSVQAVRQSRPVGASASGRMVDSPDAGAARPLLAVSAAGDDAVLAAAADAVTVGSSPAAFGPSAGAQQERHASRSHLGHQGQASHIADGCGGANGLRRSDALEPSVGNMTQVRVRVLSAADAYSPVLEAARSGGRCAGCGEVLPLQGGPYREGLARMRGQLQQLAGNEVLVQPELVLVVGPALTLAGYPPFQVATSEILHIGPAAQLCRSKVDGALAKYLRTEQRFGS</sequence>
<proteinExistence type="inferred from homology"/>
<dbReference type="GO" id="GO:0045547">
    <property type="term" value="F:ditrans,polycis-polyprenyl diphosphate synthase [(2E,6E)-farnesyl diphosphate specific] activity"/>
    <property type="evidence" value="ECO:0007669"/>
    <property type="project" value="UniProtKB-EC"/>
</dbReference>